<dbReference type="PANTHER" id="PTHR48079">
    <property type="entry name" value="PROTEIN YEEZ"/>
    <property type="match status" value="1"/>
</dbReference>
<dbReference type="EMBL" id="BAAAZO010000008">
    <property type="protein sequence ID" value="GAA3621934.1"/>
    <property type="molecule type" value="Genomic_DNA"/>
</dbReference>
<organism evidence="3 4">
    <name type="scientific">Kineosporia mesophila</name>
    <dbReference type="NCBI Taxonomy" id="566012"/>
    <lineage>
        <taxon>Bacteria</taxon>
        <taxon>Bacillati</taxon>
        <taxon>Actinomycetota</taxon>
        <taxon>Actinomycetes</taxon>
        <taxon>Kineosporiales</taxon>
        <taxon>Kineosporiaceae</taxon>
        <taxon>Kineosporia</taxon>
    </lineage>
</organism>
<dbReference type="InterPro" id="IPR001509">
    <property type="entry name" value="Epimerase_deHydtase"/>
</dbReference>
<feature type="region of interest" description="Disordered" evidence="1">
    <location>
        <begin position="263"/>
        <end position="294"/>
    </location>
</feature>
<sequence length="294" mass="30216">MRVLLTGGTGLIGSAVVTELLDHGHTVLALARSDASATAVGRAGAEPLRGGLADLDVLRAGADQVDGVIHTAFGKDYSSVEAVTASIAEETAALETLGSVLKGSDRPLVIAAGTPVVPGRPATEADPTSTDGPGGDRVRASIAVLELATRGVRSSSIRLPRTVHNHGTGGFAGALTQIACQSGVVGYPGDGTQRWPAVHALDAAQLFRLALEQAPAGTAWHAVNDEGDQVRDIATVIGRRLGLSVQPLPTETFGPIMGPSFAADQPATSAHTRQALGWKPQHPRLLDDLENIEP</sequence>
<evidence type="ECO:0000259" key="2">
    <source>
        <dbReference type="Pfam" id="PF01370"/>
    </source>
</evidence>
<protein>
    <submittedName>
        <fullName evidence="3">SDR family oxidoreductase</fullName>
    </submittedName>
</protein>
<reference evidence="4" key="1">
    <citation type="journal article" date="2019" name="Int. J. Syst. Evol. Microbiol.">
        <title>The Global Catalogue of Microorganisms (GCM) 10K type strain sequencing project: providing services to taxonomists for standard genome sequencing and annotation.</title>
        <authorList>
            <consortium name="The Broad Institute Genomics Platform"/>
            <consortium name="The Broad Institute Genome Sequencing Center for Infectious Disease"/>
            <person name="Wu L."/>
            <person name="Ma J."/>
        </authorList>
    </citation>
    <scope>NUCLEOTIDE SEQUENCE [LARGE SCALE GENOMIC DNA]</scope>
    <source>
        <strain evidence="4">JCM 16902</strain>
    </source>
</reference>
<evidence type="ECO:0000313" key="4">
    <source>
        <dbReference type="Proteomes" id="UP001501074"/>
    </source>
</evidence>
<name>A0ABP7A1E9_9ACTN</name>
<dbReference type="CDD" id="cd05262">
    <property type="entry name" value="SDR_a7"/>
    <property type="match status" value="1"/>
</dbReference>
<dbReference type="InterPro" id="IPR036291">
    <property type="entry name" value="NAD(P)-bd_dom_sf"/>
</dbReference>
<accession>A0ABP7A1E9</accession>
<dbReference type="Proteomes" id="UP001501074">
    <property type="component" value="Unassembled WGS sequence"/>
</dbReference>
<comment type="caution">
    <text evidence="3">The sequence shown here is derived from an EMBL/GenBank/DDBJ whole genome shotgun (WGS) entry which is preliminary data.</text>
</comment>
<feature type="region of interest" description="Disordered" evidence="1">
    <location>
        <begin position="113"/>
        <end position="137"/>
    </location>
</feature>
<dbReference type="Pfam" id="PF01370">
    <property type="entry name" value="Epimerase"/>
    <property type="match status" value="1"/>
</dbReference>
<dbReference type="RefSeq" id="WP_231486942.1">
    <property type="nucleotide sequence ID" value="NZ_BAAAZO010000008.1"/>
</dbReference>
<dbReference type="SUPFAM" id="SSF51735">
    <property type="entry name" value="NAD(P)-binding Rossmann-fold domains"/>
    <property type="match status" value="1"/>
</dbReference>
<dbReference type="Gene3D" id="3.40.50.720">
    <property type="entry name" value="NAD(P)-binding Rossmann-like Domain"/>
    <property type="match status" value="1"/>
</dbReference>
<gene>
    <name evidence="3" type="ORF">GCM10022223_43600</name>
</gene>
<evidence type="ECO:0000256" key="1">
    <source>
        <dbReference type="SAM" id="MobiDB-lite"/>
    </source>
</evidence>
<dbReference type="InterPro" id="IPR051783">
    <property type="entry name" value="NAD(P)-dependent_oxidoreduct"/>
</dbReference>
<dbReference type="PANTHER" id="PTHR48079:SF6">
    <property type="entry name" value="NAD(P)-BINDING DOMAIN-CONTAINING PROTEIN-RELATED"/>
    <property type="match status" value="1"/>
</dbReference>
<proteinExistence type="predicted"/>
<keyword evidence="4" id="KW-1185">Reference proteome</keyword>
<evidence type="ECO:0000313" key="3">
    <source>
        <dbReference type="EMBL" id="GAA3621934.1"/>
    </source>
</evidence>
<feature type="domain" description="NAD-dependent epimerase/dehydratase" evidence="2">
    <location>
        <begin position="3"/>
        <end position="218"/>
    </location>
</feature>